<feature type="binding site" evidence="8 10">
    <location>
        <position position="112"/>
    </location>
    <ligand>
        <name>substrate</name>
    </ligand>
</feature>
<dbReference type="HAMAP" id="MF_00087">
    <property type="entry name" value="Glu_tRNA_reductase"/>
    <property type="match status" value="1"/>
</dbReference>
<evidence type="ECO:0000259" key="16">
    <source>
        <dbReference type="Pfam" id="PF05201"/>
    </source>
</evidence>
<proteinExistence type="inferred from homology"/>
<dbReference type="SUPFAM" id="SSF51735">
    <property type="entry name" value="NAD(P)-binding Rossmann-fold domains"/>
    <property type="match status" value="1"/>
</dbReference>
<evidence type="ECO:0000256" key="5">
    <source>
        <dbReference type="ARBA" id="ARBA00023002"/>
    </source>
</evidence>
<feature type="domain" description="Quinate/shikimate 5-dehydrogenase/glutamyl-tRNA reductase" evidence="15">
    <location>
        <begin position="171"/>
        <end position="284"/>
    </location>
</feature>
<protein>
    <recommendedName>
        <fullName evidence="3 8">Glutamyl-tRNA reductase</fullName>
        <shortName evidence="8">GluTR</shortName>
        <ecNumber evidence="3 8">1.2.1.70</ecNumber>
    </recommendedName>
</protein>
<dbReference type="InterPro" id="IPR036291">
    <property type="entry name" value="NAD(P)-bd_dom_sf"/>
</dbReference>
<dbReference type="Pfam" id="PF05201">
    <property type="entry name" value="GlutR_N"/>
    <property type="match status" value="1"/>
</dbReference>
<dbReference type="Gene3D" id="3.30.460.30">
    <property type="entry name" value="Glutamyl-tRNA reductase, N-terminal domain"/>
    <property type="match status" value="1"/>
</dbReference>
<comment type="catalytic activity">
    <reaction evidence="7 8 13">
        <text>(S)-4-amino-5-oxopentanoate + tRNA(Glu) + NADP(+) = L-glutamyl-tRNA(Glu) + NADPH + H(+)</text>
        <dbReference type="Rhea" id="RHEA:12344"/>
        <dbReference type="Rhea" id="RHEA-COMP:9663"/>
        <dbReference type="Rhea" id="RHEA-COMP:9680"/>
        <dbReference type="ChEBI" id="CHEBI:15378"/>
        <dbReference type="ChEBI" id="CHEBI:57501"/>
        <dbReference type="ChEBI" id="CHEBI:57783"/>
        <dbReference type="ChEBI" id="CHEBI:58349"/>
        <dbReference type="ChEBI" id="CHEBI:78442"/>
        <dbReference type="ChEBI" id="CHEBI:78520"/>
        <dbReference type="EC" id="1.2.1.70"/>
    </reaction>
</comment>
<evidence type="ECO:0000256" key="11">
    <source>
        <dbReference type="PIRSR" id="PIRSR000445-3"/>
    </source>
</evidence>
<dbReference type="Gene3D" id="3.40.50.720">
    <property type="entry name" value="NAD(P)-binding Rossmann-like Domain"/>
    <property type="match status" value="1"/>
</dbReference>
<evidence type="ECO:0000313" key="18">
    <source>
        <dbReference type="Proteomes" id="UP000184241"/>
    </source>
</evidence>
<feature type="site" description="Important for activity" evidence="8 12">
    <location>
        <position position="91"/>
    </location>
</feature>
<feature type="active site" description="Nucleophile" evidence="8 9">
    <location>
        <position position="46"/>
    </location>
</feature>
<evidence type="ECO:0000256" key="8">
    <source>
        <dbReference type="HAMAP-Rule" id="MF_00087"/>
    </source>
</evidence>
<evidence type="ECO:0000256" key="13">
    <source>
        <dbReference type="RuleBase" id="RU000584"/>
    </source>
</evidence>
<comment type="miscellaneous">
    <text evidence="8">During catalysis, the active site Cys acts as a nucleophile attacking the alpha-carbonyl group of tRNA-bound glutamate with the formation of a thioester intermediate between enzyme and glutamate, and the concomitant release of tRNA(Glu). The thioester intermediate is finally reduced by direct hydride transfer from NADPH, to form the product GSA.</text>
</comment>
<dbReference type="UniPathway" id="UPA00251">
    <property type="reaction ID" value="UER00316"/>
</dbReference>
<dbReference type="InterPro" id="IPR006151">
    <property type="entry name" value="Shikm_DH/Glu-tRNA_Rdtase"/>
</dbReference>
<comment type="function">
    <text evidence="8">Catalyzes the NADPH-dependent reduction of glutamyl-tRNA(Glu) to glutamate 1-semialdehyde (GSA).</text>
</comment>
<dbReference type="InterPro" id="IPR036453">
    <property type="entry name" value="GluRdtase_dimer_dom_sf"/>
</dbReference>
<feature type="binding site" evidence="8 11">
    <location>
        <begin position="177"/>
        <end position="182"/>
    </location>
    <ligand>
        <name>NADP(+)</name>
        <dbReference type="ChEBI" id="CHEBI:58349"/>
    </ligand>
</feature>
<dbReference type="PANTHER" id="PTHR43013">
    <property type="entry name" value="GLUTAMYL-TRNA REDUCTASE"/>
    <property type="match status" value="1"/>
</dbReference>
<keyword evidence="6 8" id="KW-0627">Porphyrin biosynthesis</keyword>
<evidence type="ECO:0000256" key="10">
    <source>
        <dbReference type="PIRSR" id="PIRSR000445-2"/>
    </source>
</evidence>
<keyword evidence="4 8" id="KW-0521">NADP</keyword>
<sequence>MIQLIGILKGTSVDIREKFVIRDKYILDKVINIKEFCNEVLIINTCNRTEIYFDSEDSSHEILYNIFKTLEWDKELREYIFHIKEEKVVKHIMELACGLHSKILGEDQILSQIKEAYDNSLNVKGLHGNLQRLFQEAITCGKEFRNEAKLYEIPVSYPSIAVNKALKEGIKNFMVIGYGDMGSLAVKYILTHNIDSLYIVVRNKSSVKNIDDKRVKIITFEEKNEILKDVRCIIGCTSAPHTVLKNRELPKGERYLIFDLAMPRDIEESIALRDDAEVYDIDSIALIDEENKKLRKEKMNKNRFIIDKYIESFETWKDIREITPYIKKMKENANKIAEERIETFNNKLSSKDPKRLADNLIKSTSHYYVNRAIEVLKEERLKGSDEECLRIIEKIFMN</sequence>
<evidence type="ECO:0000256" key="2">
    <source>
        <dbReference type="ARBA" id="ARBA00005916"/>
    </source>
</evidence>
<dbReference type="Pfam" id="PF01488">
    <property type="entry name" value="Shikimate_DH"/>
    <property type="match status" value="1"/>
</dbReference>
<feature type="binding site" evidence="8 10">
    <location>
        <begin position="106"/>
        <end position="108"/>
    </location>
    <ligand>
        <name>substrate</name>
    </ligand>
</feature>
<evidence type="ECO:0000256" key="1">
    <source>
        <dbReference type="ARBA" id="ARBA00005059"/>
    </source>
</evidence>
<gene>
    <name evidence="8" type="primary">hemA</name>
    <name evidence="17" type="ORF">SAMN02745941_02649</name>
</gene>
<evidence type="ECO:0000256" key="6">
    <source>
        <dbReference type="ARBA" id="ARBA00023244"/>
    </source>
</evidence>
<evidence type="ECO:0000256" key="9">
    <source>
        <dbReference type="PIRSR" id="PIRSR000445-1"/>
    </source>
</evidence>
<dbReference type="GO" id="GO:0050661">
    <property type="term" value="F:NADP binding"/>
    <property type="evidence" value="ECO:0007669"/>
    <property type="project" value="InterPro"/>
</dbReference>
<feature type="binding site" evidence="8 10">
    <location>
        <position position="101"/>
    </location>
    <ligand>
        <name>substrate</name>
    </ligand>
</feature>
<dbReference type="InterPro" id="IPR015896">
    <property type="entry name" value="4pyrrol_synth_GluRdtase_dimer"/>
</dbReference>
<comment type="domain">
    <text evidence="8">Possesses an unusual extended V-shaped dimeric structure with each monomer consisting of three distinct domains arranged along a curved 'spinal' alpha-helix. The N-terminal catalytic domain specifically recognizes the glutamate moiety of the substrate. The second domain is the NADPH-binding domain, and the third C-terminal domain is responsible for dimerization.</text>
</comment>
<keyword evidence="5 8" id="KW-0560">Oxidoreductase</keyword>
<dbReference type="Proteomes" id="UP000184241">
    <property type="component" value="Unassembled WGS sequence"/>
</dbReference>
<dbReference type="GO" id="GO:0019353">
    <property type="term" value="P:protoporphyrinogen IX biosynthetic process from glutamate"/>
    <property type="evidence" value="ECO:0007669"/>
    <property type="project" value="TreeGrafter"/>
</dbReference>
<dbReference type="NCBIfam" id="TIGR01035">
    <property type="entry name" value="hemA"/>
    <property type="match status" value="1"/>
</dbReference>
<feature type="domain" description="Tetrapyrrole biosynthesis glutamyl-tRNA reductase dimerisation" evidence="14">
    <location>
        <begin position="304"/>
        <end position="396"/>
    </location>
</feature>
<dbReference type="PANTHER" id="PTHR43013:SF1">
    <property type="entry name" value="GLUTAMYL-TRNA REDUCTASE"/>
    <property type="match status" value="1"/>
</dbReference>
<dbReference type="PIRSF" id="PIRSF000445">
    <property type="entry name" value="4pyrrol_synth_GluRdtase"/>
    <property type="match status" value="1"/>
</dbReference>
<dbReference type="InterPro" id="IPR018214">
    <property type="entry name" value="GluRdtase_CS"/>
</dbReference>
<dbReference type="AlphaFoldDB" id="A0A1M5Z921"/>
<evidence type="ECO:0000313" key="17">
    <source>
        <dbReference type="EMBL" id="SHI20725.1"/>
    </source>
</evidence>
<comment type="subunit">
    <text evidence="8">Homodimer.</text>
</comment>
<dbReference type="SUPFAM" id="SSF69075">
    <property type="entry name" value="Glutamyl tRNA-reductase dimerization domain"/>
    <property type="match status" value="1"/>
</dbReference>
<dbReference type="EMBL" id="FQXU01000008">
    <property type="protein sequence ID" value="SHI20725.1"/>
    <property type="molecule type" value="Genomic_DNA"/>
</dbReference>
<organism evidence="17 18">
    <name type="scientific">Clostridium intestinale DSM 6191</name>
    <dbReference type="NCBI Taxonomy" id="1121320"/>
    <lineage>
        <taxon>Bacteria</taxon>
        <taxon>Bacillati</taxon>
        <taxon>Bacillota</taxon>
        <taxon>Clostridia</taxon>
        <taxon>Eubacteriales</taxon>
        <taxon>Clostridiaceae</taxon>
        <taxon>Clostridium</taxon>
    </lineage>
</organism>
<name>A0A1M5Z921_9CLOT</name>
<dbReference type="InterPro" id="IPR000343">
    <property type="entry name" value="4pyrrol_synth_GluRdtase"/>
</dbReference>
<dbReference type="SUPFAM" id="SSF69742">
    <property type="entry name" value="Glutamyl tRNA-reductase catalytic, N-terminal domain"/>
    <property type="match status" value="1"/>
</dbReference>
<evidence type="ECO:0000259" key="15">
    <source>
        <dbReference type="Pfam" id="PF01488"/>
    </source>
</evidence>
<dbReference type="GO" id="GO:0008883">
    <property type="term" value="F:glutamyl-tRNA reductase activity"/>
    <property type="evidence" value="ECO:0007669"/>
    <property type="project" value="UniProtKB-UniRule"/>
</dbReference>
<dbReference type="RefSeq" id="WP_073020100.1">
    <property type="nucleotide sequence ID" value="NZ_FQXU01000008.1"/>
</dbReference>
<feature type="binding site" evidence="8 10">
    <location>
        <begin position="45"/>
        <end position="48"/>
    </location>
    <ligand>
        <name>substrate</name>
    </ligand>
</feature>
<evidence type="ECO:0000256" key="7">
    <source>
        <dbReference type="ARBA" id="ARBA00047464"/>
    </source>
</evidence>
<dbReference type="InterPro" id="IPR015895">
    <property type="entry name" value="4pyrrol_synth_GluRdtase_N"/>
</dbReference>
<evidence type="ECO:0000256" key="4">
    <source>
        <dbReference type="ARBA" id="ARBA00022857"/>
    </source>
</evidence>
<evidence type="ECO:0000256" key="3">
    <source>
        <dbReference type="ARBA" id="ARBA00012970"/>
    </source>
</evidence>
<dbReference type="InterPro" id="IPR036343">
    <property type="entry name" value="GluRdtase_N_sf"/>
</dbReference>
<comment type="similarity">
    <text evidence="2 8 13">Belongs to the glutamyl-tRNA reductase family.</text>
</comment>
<feature type="domain" description="Glutamyl-tRNA reductase N-terminal" evidence="16">
    <location>
        <begin position="10"/>
        <end position="147"/>
    </location>
</feature>
<dbReference type="PROSITE" id="PS00747">
    <property type="entry name" value="GLUTR"/>
    <property type="match status" value="1"/>
</dbReference>
<accession>A0A1M5Z921</accession>
<comment type="pathway">
    <text evidence="1 8 13">Porphyrin-containing compound metabolism; protoporphyrin-IX biosynthesis; 5-aminolevulinate from L-glutamyl-tRNA(Glu): step 1/2.</text>
</comment>
<evidence type="ECO:0000259" key="14">
    <source>
        <dbReference type="Pfam" id="PF00745"/>
    </source>
</evidence>
<evidence type="ECO:0000256" key="12">
    <source>
        <dbReference type="PIRSR" id="PIRSR000445-4"/>
    </source>
</evidence>
<dbReference type="Pfam" id="PF00745">
    <property type="entry name" value="GlutR_dimer"/>
    <property type="match status" value="1"/>
</dbReference>
<dbReference type="EC" id="1.2.1.70" evidence="3 8"/>
<reference evidence="17 18" key="1">
    <citation type="submission" date="2016-11" db="EMBL/GenBank/DDBJ databases">
        <authorList>
            <person name="Jaros S."/>
            <person name="Januszkiewicz K."/>
            <person name="Wedrychowicz H."/>
        </authorList>
    </citation>
    <scope>NUCLEOTIDE SEQUENCE [LARGE SCALE GENOMIC DNA]</scope>
    <source>
        <strain evidence="17 18">DSM 6191</strain>
    </source>
</reference>